<dbReference type="OrthoDB" id="9779738at2"/>
<dbReference type="PIRSF" id="PIRSF015592">
    <property type="entry name" value="Prld-crbxl_pptds"/>
    <property type="match status" value="1"/>
</dbReference>
<dbReference type="PROSITE" id="PS01334">
    <property type="entry name" value="PYRASE_CYS"/>
    <property type="match status" value="1"/>
</dbReference>
<comment type="catalytic activity">
    <reaction evidence="6">
        <text>Release of an N-terminal pyroglutamyl group from a polypeptide, the second amino acid generally not being Pro.</text>
        <dbReference type="EC" id="3.4.19.3"/>
    </reaction>
</comment>
<evidence type="ECO:0000256" key="4">
    <source>
        <dbReference type="ARBA" id="ARBA00022801"/>
    </source>
</evidence>
<dbReference type="AlphaFoldDB" id="A0A086ZE68"/>
<proteinExistence type="inferred from homology"/>
<dbReference type="EC" id="3.4.19.3" evidence="6"/>
<evidence type="ECO:0000256" key="1">
    <source>
        <dbReference type="ARBA" id="ARBA00006641"/>
    </source>
</evidence>
<name>A0A086ZE68_9BIFI</name>
<dbReference type="InterPro" id="IPR016125">
    <property type="entry name" value="Peptidase_C15-like"/>
</dbReference>
<evidence type="ECO:0000313" key="7">
    <source>
        <dbReference type="EMBL" id="KFI44818.1"/>
    </source>
</evidence>
<evidence type="ECO:0000256" key="5">
    <source>
        <dbReference type="ARBA" id="ARBA00022807"/>
    </source>
</evidence>
<dbReference type="InterPro" id="IPR036440">
    <property type="entry name" value="Peptidase_C15-like_sf"/>
</dbReference>
<dbReference type="GO" id="GO:0005829">
    <property type="term" value="C:cytosol"/>
    <property type="evidence" value="ECO:0007669"/>
    <property type="project" value="InterPro"/>
</dbReference>
<accession>A0A086ZE68</accession>
<dbReference type="PANTHER" id="PTHR23402:SF1">
    <property type="entry name" value="PYROGLUTAMYL-PEPTIDASE I"/>
    <property type="match status" value="1"/>
</dbReference>
<reference evidence="7 8" key="1">
    <citation type="submission" date="2014-03" db="EMBL/GenBank/DDBJ databases">
        <title>Genomics of Bifidobacteria.</title>
        <authorList>
            <person name="Ventura M."/>
            <person name="Milani C."/>
            <person name="Lugli G.A."/>
        </authorList>
    </citation>
    <scope>NUCLEOTIDE SEQUENCE [LARGE SCALE GENOMIC DNA]</scope>
    <source>
        <strain evidence="7 8">DSM 22767</strain>
    </source>
</reference>
<organism evidence="7 8">
    <name type="scientific">Bifidobacterium bohemicum DSM 22767</name>
    <dbReference type="NCBI Taxonomy" id="1437606"/>
    <lineage>
        <taxon>Bacteria</taxon>
        <taxon>Bacillati</taxon>
        <taxon>Actinomycetota</taxon>
        <taxon>Actinomycetes</taxon>
        <taxon>Bifidobacteriales</taxon>
        <taxon>Bifidobacteriaceae</taxon>
        <taxon>Bifidobacterium</taxon>
    </lineage>
</organism>
<dbReference type="STRING" id="1437606.BBOH_1547"/>
<dbReference type="CDD" id="cd00501">
    <property type="entry name" value="Peptidase_C15"/>
    <property type="match status" value="1"/>
</dbReference>
<dbReference type="InterPro" id="IPR000816">
    <property type="entry name" value="Peptidase_C15"/>
</dbReference>
<protein>
    <recommendedName>
        <fullName evidence="6">Pyroglutamyl-peptidase I</fullName>
        <ecNumber evidence="6">3.4.19.3</ecNumber>
    </recommendedName>
</protein>
<dbReference type="GO" id="GO:0006508">
    <property type="term" value="P:proteolysis"/>
    <property type="evidence" value="ECO:0007669"/>
    <property type="project" value="UniProtKB-KW"/>
</dbReference>
<dbReference type="EMBL" id="JGYP01000005">
    <property type="protein sequence ID" value="KFI44818.1"/>
    <property type="molecule type" value="Genomic_DNA"/>
</dbReference>
<comment type="similarity">
    <text evidence="1">Belongs to the peptidase C15 family.</text>
</comment>
<keyword evidence="3" id="KW-0645">Protease</keyword>
<dbReference type="Pfam" id="PF01470">
    <property type="entry name" value="Peptidase_C15"/>
    <property type="match status" value="1"/>
</dbReference>
<dbReference type="Gene3D" id="3.40.630.20">
    <property type="entry name" value="Peptidase C15, pyroglutamyl peptidase I-like"/>
    <property type="match status" value="1"/>
</dbReference>
<evidence type="ECO:0000313" key="8">
    <source>
        <dbReference type="Proteomes" id="UP000029096"/>
    </source>
</evidence>
<evidence type="ECO:0000256" key="6">
    <source>
        <dbReference type="PROSITE-ProRule" id="PRU10077"/>
    </source>
</evidence>
<dbReference type="GO" id="GO:0016920">
    <property type="term" value="F:pyroglutamyl-peptidase activity"/>
    <property type="evidence" value="ECO:0007669"/>
    <property type="project" value="UniProtKB-EC"/>
</dbReference>
<dbReference type="PANTHER" id="PTHR23402">
    <property type="entry name" value="PROTEASE FAMILY C15 PYROGLUTAMYL-PEPTIDASE I-RELATED"/>
    <property type="match status" value="1"/>
</dbReference>
<dbReference type="InterPro" id="IPR033694">
    <property type="entry name" value="PGPEP1_Cys_AS"/>
</dbReference>
<comment type="caution">
    <text evidence="7">The sequence shown here is derived from an EMBL/GenBank/DDBJ whole genome shotgun (WGS) entry which is preliminary data.</text>
</comment>
<evidence type="ECO:0000256" key="2">
    <source>
        <dbReference type="ARBA" id="ARBA00022490"/>
    </source>
</evidence>
<keyword evidence="4 7" id="KW-0378">Hydrolase</keyword>
<evidence type="ECO:0000256" key="3">
    <source>
        <dbReference type="ARBA" id="ARBA00022670"/>
    </source>
</evidence>
<feature type="active site" evidence="6">
    <location>
        <position position="166"/>
    </location>
</feature>
<dbReference type="Proteomes" id="UP000029096">
    <property type="component" value="Unassembled WGS sequence"/>
</dbReference>
<dbReference type="SUPFAM" id="SSF53182">
    <property type="entry name" value="Pyrrolidone carboxyl peptidase (pyroglutamate aminopeptidase)"/>
    <property type="match status" value="1"/>
</dbReference>
<gene>
    <name evidence="7" type="ORF">BBOH_1547</name>
</gene>
<keyword evidence="2" id="KW-0963">Cytoplasm</keyword>
<keyword evidence="8" id="KW-1185">Reference proteome</keyword>
<keyword evidence="5" id="KW-0788">Thiol protease</keyword>
<dbReference type="RefSeq" id="WP_033520932.1">
    <property type="nucleotide sequence ID" value="NZ_JDUS01000004.1"/>
</dbReference>
<dbReference type="eggNOG" id="COG2039">
    <property type="taxonomic scope" value="Bacteria"/>
</dbReference>
<sequence length="234" mass="25461">MEHISVVISGFDPYEGVDRNPSLLVPQALAEEGLNADDESSVEGFEGIDVSIEALSLPVSFELAWSALKDRIDAVHPDIVIATGLKRSARGILLERCANNLVDSIYGQAGGADFAAKNSDQATRQPIRSSGPASFWTRLPLRGILNDFAAHDIPSTLSSDAGTFVCNSLFYNLMKWVSGQDKVLAGFVNFPIISEERNPRRGLPMKQQVEACRLVVRRAVDYLIEPSCSNILIA</sequence>